<evidence type="ECO:0000256" key="2">
    <source>
        <dbReference type="ARBA" id="ARBA00022695"/>
    </source>
</evidence>
<comment type="caution">
    <text evidence="5">The sequence shown here is derived from an EMBL/GenBank/DDBJ whole genome shotgun (WGS) entry which is preliminary data.</text>
</comment>
<dbReference type="EMBL" id="CAJPIN010003186">
    <property type="protein sequence ID" value="CAG2055977.1"/>
    <property type="molecule type" value="Genomic_DNA"/>
</dbReference>
<dbReference type="PANTHER" id="PTHR23293:SF9">
    <property type="entry name" value="FAD SYNTHASE"/>
    <property type="match status" value="1"/>
</dbReference>
<keyword evidence="4" id="KW-0067">ATP-binding</keyword>
<organism evidence="5 6">
    <name type="scientific">Timema podura</name>
    <name type="common">Walking stick</name>
    <dbReference type="NCBI Taxonomy" id="61482"/>
    <lineage>
        <taxon>Eukaryota</taxon>
        <taxon>Metazoa</taxon>
        <taxon>Ecdysozoa</taxon>
        <taxon>Arthropoda</taxon>
        <taxon>Hexapoda</taxon>
        <taxon>Insecta</taxon>
        <taxon>Pterygota</taxon>
        <taxon>Neoptera</taxon>
        <taxon>Polyneoptera</taxon>
        <taxon>Phasmatodea</taxon>
        <taxon>Timematodea</taxon>
        <taxon>Timematoidea</taxon>
        <taxon>Timematidae</taxon>
        <taxon>Timema</taxon>
    </lineage>
</organism>
<dbReference type="InterPro" id="IPR014729">
    <property type="entry name" value="Rossmann-like_a/b/a_fold"/>
</dbReference>
<name>A0ABN7NR17_TIMPD</name>
<sequence length="69" mass="8029">MTKSNRTKLVDLAKSFCWCNPFFDRYTSLGSQHNTRPNQALKFTASNGEECYHPAYMLKDEDAERNGRH</sequence>
<evidence type="ECO:0000313" key="6">
    <source>
        <dbReference type="Proteomes" id="UP001153148"/>
    </source>
</evidence>
<dbReference type="Proteomes" id="UP001153148">
    <property type="component" value="Unassembled WGS sequence"/>
</dbReference>
<reference evidence="5" key="1">
    <citation type="submission" date="2021-03" db="EMBL/GenBank/DDBJ databases">
        <authorList>
            <person name="Tran Van P."/>
        </authorList>
    </citation>
    <scope>NUCLEOTIDE SEQUENCE</scope>
</reference>
<evidence type="ECO:0000313" key="5">
    <source>
        <dbReference type="EMBL" id="CAG2055977.1"/>
    </source>
</evidence>
<keyword evidence="3" id="KW-0547">Nucleotide-binding</keyword>
<evidence type="ECO:0000256" key="4">
    <source>
        <dbReference type="ARBA" id="ARBA00022840"/>
    </source>
</evidence>
<keyword evidence="1" id="KW-0808">Transferase</keyword>
<keyword evidence="2" id="KW-0548">Nucleotidyltransferase</keyword>
<protein>
    <submittedName>
        <fullName evidence="5">Uncharacterized protein</fullName>
    </submittedName>
</protein>
<keyword evidence="6" id="KW-1185">Reference proteome</keyword>
<evidence type="ECO:0000256" key="3">
    <source>
        <dbReference type="ARBA" id="ARBA00022741"/>
    </source>
</evidence>
<accession>A0ABN7NR17</accession>
<proteinExistence type="predicted"/>
<dbReference type="Gene3D" id="3.40.50.620">
    <property type="entry name" value="HUPs"/>
    <property type="match status" value="1"/>
</dbReference>
<dbReference type="PANTHER" id="PTHR23293">
    <property type="entry name" value="FAD SYNTHETASE-RELATED FMN ADENYLYLTRANSFERASE"/>
    <property type="match status" value="1"/>
</dbReference>
<evidence type="ECO:0000256" key="1">
    <source>
        <dbReference type="ARBA" id="ARBA00022679"/>
    </source>
</evidence>
<gene>
    <name evidence="5" type="ORF">TPAB3V08_LOCUS2975</name>
</gene>